<proteinExistence type="predicted"/>
<accession>A0A243B9R7</accession>
<dbReference type="EMBL" id="NFDL01000067">
    <property type="protein sequence ID" value="OTY41984.1"/>
    <property type="molecule type" value="Genomic_DNA"/>
</dbReference>
<gene>
    <name evidence="1" type="ORF">BK742_17760</name>
</gene>
<dbReference type="Proteomes" id="UP000195089">
    <property type="component" value="Unassembled WGS sequence"/>
</dbReference>
<dbReference type="Gene3D" id="3.20.20.80">
    <property type="entry name" value="Glycosidases"/>
    <property type="match status" value="1"/>
</dbReference>
<protein>
    <submittedName>
        <fullName evidence="1">Uncharacterized protein</fullName>
    </submittedName>
</protein>
<reference evidence="1 2" key="1">
    <citation type="submission" date="2016-10" db="EMBL/GenBank/DDBJ databases">
        <title>Comparative genomics of Bacillus thuringiensis reveals a path to pathogens against multiple invertebrate hosts.</title>
        <authorList>
            <person name="Zheng J."/>
            <person name="Gao Q."/>
            <person name="Liu H."/>
            <person name="Peng D."/>
            <person name="Ruan L."/>
            <person name="Sun M."/>
        </authorList>
    </citation>
    <scope>NUCLEOTIDE SEQUENCE [LARGE SCALE GENOMIC DNA]</scope>
    <source>
        <strain evidence="1">BGSC 4BX1</strain>
    </source>
</reference>
<name>A0A243B9R7_BACTU</name>
<comment type="caution">
    <text evidence="1">The sequence shown here is derived from an EMBL/GenBank/DDBJ whole genome shotgun (WGS) entry which is preliminary data.</text>
</comment>
<dbReference type="AlphaFoldDB" id="A0A243B9R7"/>
<sequence>MLLKKIKNNLNSTVMGAFFNKHYMKRYTRDMVNNNQFSGKRWKLALTYLYTQEQIPIVYYGTEIAIDGGSVPVNQKMMNFRTEKWVYYIKKEIWR</sequence>
<dbReference type="InterPro" id="IPR017853">
    <property type="entry name" value="GH"/>
</dbReference>
<dbReference type="GO" id="GO:0005975">
    <property type="term" value="P:carbohydrate metabolic process"/>
    <property type="evidence" value="ECO:0007669"/>
    <property type="project" value="InterPro"/>
</dbReference>
<dbReference type="SUPFAM" id="SSF51445">
    <property type="entry name" value="(Trans)glycosidases"/>
    <property type="match status" value="1"/>
</dbReference>
<organism evidence="1 2">
    <name type="scientific">Bacillus thuringiensis serovar pingluonsis</name>
    <dbReference type="NCBI Taxonomy" id="180881"/>
    <lineage>
        <taxon>Bacteria</taxon>
        <taxon>Bacillati</taxon>
        <taxon>Bacillota</taxon>
        <taxon>Bacilli</taxon>
        <taxon>Bacillales</taxon>
        <taxon>Bacillaceae</taxon>
        <taxon>Bacillus</taxon>
        <taxon>Bacillus cereus group</taxon>
    </lineage>
</organism>
<evidence type="ECO:0000313" key="2">
    <source>
        <dbReference type="Proteomes" id="UP000195089"/>
    </source>
</evidence>
<evidence type="ECO:0000313" key="1">
    <source>
        <dbReference type="EMBL" id="OTY41984.1"/>
    </source>
</evidence>